<evidence type="ECO:0000256" key="4">
    <source>
        <dbReference type="ARBA" id="ARBA00022989"/>
    </source>
</evidence>
<dbReference type="Gene3D" id="2.60.40.150">
    <property type="entry name" value="C2 domain"/>
    <property type="match status" value="1"/>
</dbReference>
<feature type="domain" description="C2" evidence="6">
    <location>
        <begin position="1"/>
        <end position="94"/>
    </location>
</feature>
<sequence>LQLSSVRNPFVEIRIGDKIARSDVIEDAKRNPNFKRPLIILNKVQLPVHFYYAPPLTFNLYDRRSFGREPHIGICIVPDFAKYIKKLPERTKQDNSSWQKYDEILDFEEANEKRMTRADFEGYFFDNYLIDWWSKYYSSIGESEKAPGFAK</sequence>
<keyword evidence="3" id="KW-0677">Repeat</keyword>
<evidence type="ECO:0000256" key="1">
    <source>
        <dbReference type="ARBA" id="ARBA00004167"/>
    </source>
</evidence>
<evidence type="ECO:0000256" key="3">
    <source>
        <dbReference type="ARBA" id="ARBA00022737"/>
    </source>
</evidence>
<dbReference type="InterPro" id="IPR035892">
    <property type="entry name" value="C2_domain_sf"/>
</dbReference>
<dbReference type="AlphaFoldDB" id="A0A183HP53"/>
<accession>A0A183HP53</accession>
<evidence type="ECO:0000313" key="7">
    <source>
        <dbReference type="WBParaSite" id="OFLC_0000926401-mRNA-1"/>
    </source>
</evidence>
<dbReference type="GO" id="GO:0016020">
    <property type="term" value="C:membrane"/>
    <property type="evidence" value="ECO:0007669"/>
    <property type="project" value="UniProtKB-SubCell"/>
</dbReference>
<dbReference type="GO" id="GO:0007009">
    <property type="term" value="P:plasma membrane organization"/>
    <property type="evidence" value="ECO:0007669"/>
    <property type="project" value="TreeGrafter"/>
</dbReference>
<keyword evidence="2" id="KW-0812">Transmembrane</keyword>
<dbReference type="InterPro" id="IPR000008">
    <property type="entry name" value="C2_dom"/>
</dbReference>
<name>A0A183HP53_9BILA</name>
<dbReference type="PROSITE" id="PS50004">
    <property type="entry name" value="C2"/>
    <property type="match status" value="1"/>
</dbReference>
<dbReference type="CDD" id="cd00030">
    <property type="entry name" value="C2"/>
    <property type="match status" value="1"/>
</dbReference>
<evidence type="ECO:0000256" key="2">
    <source>
        <dbReference type="ARBA" id="ARBA00022692"/>
    </source>
</evidence>
<evidence type="ECO:0000256" key="5">
    <source>
        <dbReference type="ARBA" id="ARBA00023136"/>
    </source>
</evidence>
<dbReference type="PANTHER" id="PTHR12546:SF33">
    <property type="entry name" value="SPERM VESICLE FUSION PROTEIN FER-1"/>
    <property type="match status" value="1"/>
</dbReference>
<evidence type="ECO:0000259" key="6">
    <source>
        <dbReference type="PROSITE" id="PS50004"/>
    </source>
</evidence>
<proteinExistence type="predicted"/>
<dbReference type="SUPFAM" id="SSF49562">
    <property type="entry name" value="C2 domain (Calcium/lipid-binding domain, CaLB)"/>
    <property type="match status" value="1"/>
</dbReference>
<keyword evidence="5" id="KW-0472">Membrane</keyword>
<keyword evidence="4" id="KW-1133">Transmembrane helix</keyword>
<dbReference type="STRING" id="387005.A0A183HP53"/>
<protein>
    <submittedName>
        <fullName evidence="7">C2 domain-containing protein</fullName>
    </submittedName>
</protein>
<dbReference type="GO" id="GO:0061025">
    <property type="term" value="P:membrane fusion"/>
    <property type="evidence" value="ECO:0007669"/>
    <property type="project" value="TreeGrafter"/>
</dbReference>
<dbReference type="WBParaSite" id="OFLC_0000926401-mRNA-1">
    <property type="protein sequence ID" value="OFLC_0000926401-mRNA-1"/>
    <property type="gene ID" value="OFLC_0000926401"/>
</dbReference>
<organism evidence="7">
    <name type="scientific">Onchocerca flexuosa</name>
    <dbReference type="NCBI Taxonomy" id="387005"/>
    <lineage>
        <taxon>Eukaryota</taxon>
        <taxon>Metazoa</taxon>
        <taxon>Ecdysozoa</taxon>
        <taxon>Nematoda</taxon>
        <taxon>Chromadorea</taxon>
        <taxon>Rhabditida</taxon>
        <taxon>Spirurina</taxon>
        <taxon>Spiruromorpha</taxon>
        <taxon>Filarioidea</taxon>
        <taxon>Onchocercidae</taxon>
        <taxon>Onchocerca</taxon>
    </lineage>
</organism>
<comment type="subcellular location">
    <subcellularLocation>
        <location evidence="1">Membrane</location>
        <topology evidence="1">Single-pass membrane protein</topology>
    </subcellularLocation>
</comment>
<dbReference type="PANTHER" id="PTHR12546">
    <property type="entry name" value="FER-1-LIKE"/>
    <property type="match status" value="1"/>
</dbReference>
<dbReference type="InterPro" id="IPR037721">
    <property type="entry name" value="Ferlin"/>
</dbReference>
<reference evidence="7" key="1">
    <citation type="submission" date="2016-06" db="UniProtKB">
        <authorList>
            <consortium name="WormBaseParasite"/>
        </authorList>
    </citation>
    <scope>IDENTIFICATION</scope>
</reference>